<sequence>MGGMDALVIADQDVGARSGSADGIRAHNRFGRHPGKGRPTGGNSVELRKGQGPPVSGAALAHTDLDEALNTGAEGGGTPRGQGTGPGKPETGTPHQGVSEPFVDGTDFTMTPV</sequence>
<reference evidence="2 3" key="1">
    <citation type="submission" date="2020-08" db="EMBL/GenBank/DDBJ databases">
        <title>Genomic Encyclopedia of Type Strains, Phase IV (KMG-IV): sequencing the most valuable type-strain genomes for metagenomic binning, comparative biology and taxonomic classification.</title>
        <authorList>
            <person name="Goeker M."/>
        </authorList>
    </citation>
    <scope>NUCLEOTIDE SEQUENCE [LARGE SCALE GENOMIC DNA]</scope>
    <source>
        <strain evidence="2 3">DSM 22198</strain>
    </source>
</reference>
<feature type="compositionally biased region" description="Basic residues" evidence="1">
    <location>
        <begin position="26"/>
        <end position="36"/>
    </location>
</feature>
<accession>A0A7X0AW90</accession>
<evidence type="ECO:0000313" key="3">
    <source>
        <dbReference type="Proteomes" id="UP000539175"/>
    </source>
</evidence>
<evidence type="ECO:0000256" key="1">
    <source>
        <dbReference type="SAM" id="MobiDB-lite"/>
    </source>
</evidence>
<keyword evidence="3" id="KW-1185">Reference proteome</keyword>
<gene>
    <name evidence="2" type="ORF">FHS74_001770</name>
</gene>
<comment type="caution">
    <text evidence="2">The sequence shown here is derived from an EMBL/GenBank/DDBJ whole genome shotgun (WGS) entry which is preliminary data.</text>
</comment>
<evidence type="ECO:0000313" key="2">
    <source>
        <dbReference type="EMBL" id="MBB6251225.1"/>
    </source>
</evidence>
<dbReference type="AlphaFoldDB" id="A0A7X0AW90"/>
<feature type="region of interest" description="Disordered" evidence="1">
    <location>
        <begin position="16"/>
        <end position="113"/>
    </location>
</feature>
<dbReference type="Proteomes" id="UP000539175">
    <property type="component" value="Unassembled WGS sequence"/>
</dbReference>
<feature type="compositionally biased region" description="Gly residues" evidence="1">
    <location>
        <begin position="73"/>
        <end position="86"/>
    </location>
</feature>
<name>A0A7X0AW90_9PROT</name>
<dbReference type="EMBL" id="JACIIZ010000004">
    <property type="protein sequence ID" value="MBB6251225.1"/>
    <property type="molecule type" value="Genomic_DNA"/>
</dbReference>
<protein>
    <submittedName>
        <fullName evidence="2">Uncharacterized protein</fullName>
    </submittedName>
</protein>
<organism evidence="2 3">
    <name type="scientific">Nitrospirillum iridis</name>
    <dbReference type="NCBI Taxonomy" id="765888"/>
    <lineage>
        <taxon>Bacteria</taxon>
        <taxon>Pseudomonadati</taxon>
        <taxon>Pseudomonadota</taxon>
        <taxon>Alphaproteobacteria</taxon>
        <taxon>Rhodospirillales</taxon>
        <taxon>Azospirillaceae</taxon>
        <taxon>Nitrospirillum</taxon>
    </lineage>
</organism>
<proteinExistence type="predicted"/>